<evidence type="ECO:0000313" key="4">
    <source>
        <dbReference type="EMBL" id="CAF4144359.1"/>
    </source>
</evidence>
<comment type="caution">
    <text evidence="3">The sequence shown here is derived from an EMBL/GenBank/DDBJ whole genome shotgun (WGS) entry which is preliminary data.</text>
</comment>
<keyword evidence="2" id="KW-1133">Transmembrane helix</keyword>
<dbReference type="Proteomes" id="UP000681722">
    <property type="component" value="Unassembled WGS sequence"/>
</dbReference>
<feature type="transmembrane region" description="Helical" evidence="2">
    <location>
        <begin position="93"/>
        <end position="117"/>
    </location>
</feature>
<proteinExistence type="predicted"/>
<dbReference type="Proteomes" id="UP000663829">
    <property type="component" value="Unassembled WGS sequence"/>
</dbReference>
<dbReference type="OrthoDB" id="10049415at2759"/>
<reference evidence="3" key="1">
    <citation type="submission" date="2021-02" db="EMBL/GenBank/DDBJ databases">
        <authorList>
            <person name="Nowell W R."/>
        </authorList>
    </citation>
    <scope>NUCLEOTIDE SEQUENCE</scope>
</reference>
<sequence length="204" mass="22058">MGSPPSAVSPHYGTSLPNPPADDGPEARKGFLNLGWFKTLNGILTIVTIIALTCVIISAGVSNRHDGYFVNSYAKSQKIKTARVDVDNTRNSVLTFAIIGLILVLADLIIHVFNLIARLPAQTERIFSIVMLVFAAILLILGCCAAAWEKKMDDVSKVAKTNQTGFKLKHKGAPAAAAFFLFAAMLSIIGDHVSRLIRRQDPPM</sequence>
<dbReference type="EMBL" id="CAJOBC010041262">
    <property type="protein sequence ID" value="CAF4144359.1"/>
    <property type="molecule type" value="Genomic_DNA"/>
</dbReference>
<gene>
    <name evidence="3" type="ORF">GPM918_LOCUS28886</name>
    <name evidence="4" type="ORF">SRO942_LOCUS29423</name>
</gene>
<keyword evidence="2" id="KW-0472">Membrane</keyword>
<feature type="transmembrane region" description="Helical" evidence="2">
    <location>
        <begin position="39"/>
        <end position="61"/>
    </location>
</feature>
<protein>
    <submittedName>
        <fullName evidence="3">Uncharacterized protein</fullName>
    </submittedName>
</protein>
<evidence type="ECO:0000313" key="5">
    <source>
        <dbReference type="Proteomes" id="UP000663829"/>
    </source>
</evidence>
<accession>A0A815EDX4</accession>
<name>A0A815EDX4_9BILA</name>
<evidence type="ECO:0000313" key="3">
    <source>
        <dbReference type="EMBL" id="CAF1308723.1"/>
    </source>
</evidence>
<dbReference type="AlphaFoldDB" id="A0A815EDX4"/>
<evidence type="ECO:0000256" key="2">
    <source>
        <dbReference type="SAM" id="Phobius"/>
    </source>
</evidence>
<evidence type="ECO:0000256" key="1">
    <source>
        <dbReference type="SAM" id="MobiDB-lite"/>
    </source>
</evidence>
<keyword evidence="2" id="KW-0812">Transmembrane</keyword>
<organism evidence="3 5">
    <name type="scientific">Didymodactylos carnosus</name>
    <dbReference type="NCBI Taxonomy" id="1234261"/>
    <lineage>
        <taxon>Eukaryota</taxon>
        <taxon>Metazoa</taxon>
        <taxon>Spiralia</taxon>
        <taxon>Gnathifera</taxon>
        <taxon>Rotifera</taxon>
        <taxon>Eurotatoria</taxon>
        <taxon>Bdelloidea</taxon>
        <taxon>Philodinida</taxon>
        <taxon>Philodinidae</taxon>
        <taxon>Didymodactylos</taxon>
    </lineage>
</organism>
<feature type="transmembrane region" description="Helical" evidence="2">
    <location>
        <begin position="129"/>
        <end position="148"/>
    </location>
</feature>
<feature type="transmembrane region" description="Helical" evidence="2">
    <location>
        <begin position="172"/>
        <end position="190"/>
    </location>
</feature>
<feature type="region of interest" description="Disordered" evidence="1">
    <location>
        <begin position="1"/>
        <end position="20"/>
    </location>
</feature>
<dbReference type="EMBL" id="CAJNOQ010012823">
    <property type="protein sequence ID" value="CAF1308723.1"/>
    <property type="molecule type" value="Genomic_DNA"/>
</dbReference>
<keyword evidence="5" id="KW-1185">Reference proteome</keyword>